<evidence type="ECO:0000259" key="8">
    <source>
        <dbReference type="Pfam" id="PF13505"/>
    </source>
</evidence>
<keyword evidence="2" id="KW-0812">Transmembrane</keyword>
<keyword evidence="10" id="KW-1185">Reference proteome</keyword>
<keyword evidence="3 7" id="KW-0732">Signal</keyword>
<dbReference type="PANTHER" id="PTHR34001">
    <property type="entry name" value="BLL7405 PROTEIN"/>
    <property type="match status" value="1"/>
</dbReference>
<dbReference type="EMBL" id="BAAADE010000001">
    <property type="protein sequence ID" value="GAA0595474.1"/>
    <property type="molecule type" value="Genomic_DNA"/>
</dbReference>
<dbReference type="RefSeq" id="WP_343801762.1">
    <property type="nucleotide sequence ID" value="NZ_BAAADE010000001.1"/>
</dbReference>
<sequence>MKKLLITAAILTATSYTAHAADAIMHHEIMPVAFENNHSWTGGYLGFETGYQNARFKERFDGQYHMRHKSDGLLGGIYGGYNFEFWNNMILGVDANLTYNGARQNNAYSVFLNPNATRDINHESKLEWSAALRARLGFAMDRWMPYIAGGVATARIKNSIYDANYNYQSDRNNMTGWTAGAGVDYALASNTTLRLEYRHTDYGRKTFAIDNFNYKTKVKTDEFRIGVAYRF</sequence>
<evidence type="ECO:0000256" key="4">
    <source>
        <dbReference type="ARBA" id="ARBA00023136"/>
    </source>
</evidence>
<comment type="caution">
    <text evidence="9">The sequence shown here is derived from an EMBL/GenBank/DDBJ whole genome shotgun (WGS) entry which is preliminary data.</text>
</comment>
<comment type="similarity">
    <text evidence="6">Belongs to the Omp25/RopB family.</text>
</comment>
<keyword evidence="5" id="KW-0998">Cell outer membrane</keyword>
<dbReference type="InterPro" id="IPR011250">
    <property type="entry name" value="OMP/PagP_B-barrel"/>
</dbReference>
<feature type="domain" description="Outer membrane protein beta-barrel" evidence="8">
    <location>
        <begin position="22"/>
        <end position="231"/>
    </location>
</feature>
<evidence type="ECO:0000256" key="1">
    <source>
        <dbReference type="ARBA" id="ARBA00004442"/>
    </source>
</evidence>
<proteinExistence type="inferred from homology"/>
<feature type="chain" id="PRO_5045477941" evidence="7">
    <location>
        <begin position="21"/>
        <end position="231"/>
    </location>
</feature>
<dbReference type="Gene3D" id="2.40.160.20">
    <property type="match status" value="1"/>
</dbReference>
<keyword evidence="2" id="KW-1134">Transmembrane beta strand</keyword>
<comment type="subcellular location">
    <subcellularLocation>
        <location evidence="1">Cell outer membrane</location>
    </subcellularLocation>
</comment>
<evidence type="ECO:0000313" key="9">
    <source>
        <dbReference type="EMBL" id="GAA0595474.1"/>
    </source>
</evidence>
<dbReference type="Proteomes" id="UP001424441">
    <property type="component" value="Unassembled WGS sequence"/>
</dbReference>
<keyword evidence="4" id="KW-0472">Membrane</keyword>
<protein>
    <submittedName>
        <fullName evidence="9">Porin family protein</fullName>
    </submittedName>
</protein>
<evidence type="ECO:0000256" key="6">
    <source>
        <dbReference type="ARBA" id="ARBA00038306"/>
    </source>
</evidence>
<organism evidence="9 10">
    <name type="scientific">Paenochrobactrum glaciei</name>
    <dbReference type="NCBI Taxonomy" id="486407"/>
    <lineage>
        <taxon>Bacteria</taxon>
        <taxon>Pseudomonadati</taxon>
        <taxon>Pseudomonadota</taxon>
        <taxon>Alphaproteobacteria</taxon>
        <taxon>Hyphomicrobiales</taxon>
        <taxon>Brucellaceae</taxon>
        <taxon>Paenochrobactrum</taxon>
    </lineage>
</organism>
<dbReference type="Pfam" id="PF13505">
    <property type="entry name" value="OMP_b-brl"/>
    <property type="match status" value="1"/>
</dbReference>
<dbReference type="InterPro" id="IPR051692">
    <property type="entry name" value="OMP-like"/>
</dbReference>
<dbReference type="PANTHER" id="PTHR34001:SF3">
    <property type="entry name" value="BLL7405 PROTEIN"/>
    <property type="match status" value="1"/>
</dbReference>
<dbReference type="SUPFAM" id="SSF56925">
    <property type="entry name" value="OMPA-like"/>
    <property type="match status" value="1"/>
</dbReference>
<evidence type="ECO:0000256" key="7">
    <source>
        <dbReference type="SAM" id="SignalP"/>
    </source>
</evidence>
<reference evidence="10" key="1">
    <citation type="journal article" date="2019" name="Int. J. Syst. Evol. Microbiol.">
        <title>The Global Catalogue of Microorganisms (GCM) 10K type strain sequencing project: providing services to taxonomists for standard genome sequencing and annotation.</title>
        <authorList>
            <consortium name="The Broad Institute Genomics Platform"/>
            <consortium name="The Broad Institute Genome Sequencing Center for Infectious Disease"/>
            <person name="Wu L."/>
            <person name="Ma J."/>
        </authorList>
    </citation>
    <scope>NUCLEOTIDE SEQUENCE [LARGE SCALE GENOMIC DNA]</scope>
    <source>
        <strain evidence="10">JCM 15115</strain>
    </source>
</reference>
<feature type="signal peptide" evidence="7">
    <location>
        <begin position="1"/>
        <end position="20"/>
    </location>
</feature>
<evidence type="ECO:0000256" key="2">
    <source>
        <dbReference type="ARBA" id="ARBA00022452"/>
    </source>
</evidence>
<evidence type="ECO:0000256" key="5">
    <source>
        <dbReference type="ARBA" id="ARBA00023237"/>
    </source>
</evidence>
<accession>A0ABP3QVW3</accession>
<name>A0ABP3QVW3_9HYPH</name>
<gene>
    <name evidence="9" type="ORF">GCM10008943_08260</name>
</gene>
<dbReference type="InterPro" id="IPR027385">
    <property type="entry name" value="Beta-barrel_OMP"/>
</dbReference>
<evidence type="ECO:0000313" key="10">
    <source>
        <dbReference type="Proteomes" id="UP001424441"/>
    </source>
</evidence>
<evidence type="ECO:0000256" key="3">
    <source>
        <dbReference type="ARBA" id="ARBA00022729"/>
    </source>
</evidence>